<comment type="caution">
    <text evidence="5">The sequence shown here is derived from an EMBL/GenBank/DDBJ whole genome shotgun (WGS) entry which is preliminary data.</text>
</comment>
<evidence type="ECO:0000313" key="5">
    <source>
        <dbReference type="EMBL" id="NEW33980.1"/>
    </source>
</evidence>
<evidence type="ECO:0000256" key="1">
    <source>
        <dbReference type="ARBA" id="ARBA00022729"/>
    </source>
</evidence>
<organism evidence="5 6">
    <name type="scientific">Nocardia cyriacigeorgica</name>
    <dbReference type="NCBI Taxonomy" id="135487"/>
    <lineage>
        <taxon>Bacteria</taxon>
        <taxon>Bacillati</taxon>
        <taxon>Actinomycetota</taxon>
        <taxon>Actinomycetes</taxon>
        <taxon>Mycobacteriales</taxon>
        <taxon>Nocardiaceae</taxon>
        <taxon>Nocardia</taxon>
    </lineage>
</organism>
<keyword evidence="1 3" id="KW-0732">Signal</keyword>
<proteinExistence type="inferred from homology"/>
<dbReference type="Proteomes" id="UP000471166">
    <property type="component" value="Unassembled WGS sequence"/>
</dbReference>
<accession>A0A6P1CN37</accession>
<dbReference type="Pfam" id="PF26580">
    <property type="entry name" value="Mtb12_C"/>
    <property type="match status" value="1"/>
</dbReference>
<evidence type="ECO:0000313" key="6">
    <source>
        <dbReference type="Proteomes" id="UP000471166"/>
    </source>
</evidence>
<feature type="chain" id="PRO_5026701625" description="Low molecular weight antigen MTB12-like C-terminal domain-containing protein" evidence="3">
    <location>
        <begin position="27"/>
        <end position="154"/>
    </location>
</feature>
<dbReference type="InterPro" id="IPR058644">
    <property type="entry name" value="Mtb12-like_C"/>
</dbReference>
<gene>
    <name evidence="5" type="ORF">GV791_15615</name>
</gene>
<dbReference type="RefSeq" id="WP_163845421.1">
    <property type="nucleotide sequence ID" value="NZ_JAAGVB010000021.1"/>
</dbReference>
<comment type="similarity">
    <text evidence="2">Belongs to the MTB12 family.</text>
</comment>
<evidence type="ECO:0000256" key="3">
    <source>
        <dbReference type="SAM" id="SignalP"/>
    </source>
</evidence>
<feature type="domain" description="Low molecular weight antigen MTB12-like C-terminal" evidence="4">
    <location>
        <begin position="31"/>
        <end position="150"/>
    </location>
</feature>
<evidence type="ECO:0000256" key="2">
    <source>
        <dbReference type="ARBA" id="ARBA00093774"/>
    </source>
</evidence>
<dbReference type="AlphaFoldDB" id="A0A6P1CN37"/>
<dbReference type="EMBL" id="JAAGVB010000021">
    <property type="protein sequence ID" value="NEW33980.1"/>
    <property type="molecule type" value="Genomic_DNA"/>
</dbReference>
<protein>
    <recommendedName>
        <fullName evidence="4">Low molecular weight antigen MTB12-like C-terminal domain-containing protein</fullName>
    </recommendedName>
</protein>
<feature type="signal peptide" evidence="3">
    <location>
        <begin position="1"/>
        <end position="26"/>
    </location>
</feature>
<sequence length="154" mass="16402">MSIRRAVLVGFASLAAVFGPATPVVADSYPPRPSAEELDGQLTTGLDPTARLWAWTHPVRNEHKLSFVEGAQADPDLPFRLAQTVHESGATLRVMGVNPDSFGDALLANAVVTINGQSSPVEIPFVVEGGTWKVQLIWACTMLSMFGEQSPACA</sequence>
<evidence type="ECO:0000259" key="4">
    <source>
        <dbReference type="Pfam" id="PF26580"/>
    </source>
</evidence>
<name>A0A6P1CN37_9NOCA</name>
<reference evidence="5 6" key="1">
    <citation type="submission" date="2020-01" db="EMBL/GenBank/DDBJ databases">
        <title>Genetics and antimicrobial susceptibilities of Nocardia species isolated from the soil; a comparison with species isolated from humans.</title>
        <authorList>
            <person name="Carrasco G."/>
            <person name="Monzon S."/>
            <person name="Sansegundo M."/>
            <person name="Garcia E."/>
            <person name="Garrido N."/>
            <person name="Medina M.J."/>
            <person name="Villalon P."/>
            <person name="Ramirez-Arocha A.C."/>
            <person name="Jimenez P."/>
            <person name="Cuesta I."/>
            <person name="Valdezate S."/>
        </authorList>
    </citation>
    <scope>NUCLEOTIDE SEQUENCE [LARGE SCALE GENOMIC DNA]</scope>
    <source>
        <strain evidence="5 6">CNM20110626</strain>
    </source>
</reference>